<dbReference type="AlphaFoldDB" id="A0A3M7S0Z0"/>
<evidence type="ECO:0000313" key="1">
    <source>
        <dbReference type="EMBL" id="RNA29300.1"/>
    </source>
</evidence>
<accession>A0A3M7S0Z0</accession>
<gene>
    <name evidence="1" type="ORF">BpHYR1_010757</name>
</gene>
<sequence length="106" mass="12639">MLKASLNSWIWAWSNMAKTFDVARLARFLMFDFILRDDILNQLLKDIFKFSSAYKINYEKNLCRLTFSSESDFYDYKNQKIKKKEFKDLIRYSKRACGDGLLGSHL</sequence>
<reference evidence="1 2" key="1">
    <citation type="journal article" date="2018" name="Sci. Rep.">
        <title>Genomic signatures of local adaptation to the degree of environmental predictability in rotifers.</title>
        <authorList>
            <person name="Franch-Gras L."/>
            <person name="Hahn C."/>
            <person name="Garcia-Roger E.M."/>
            <person name="Carmona M.J."/>
            <person name="Serra M."/>
            <person name="Gomez A."/>
        </authorList>
    </citation>
    <scope>NUCLEOTIDE SEQUENCE [LARGE SCALE GENOMIC DNA]</scope>
    <source>
        <strain evidence="1">HYR1</strain>
    </source>
</reference>
<feature type="non-terminal residue" evidence="1">
    <location>
        <position position="106"/>
    </location>
</feature>
<name>A0A3M7S0Z0_BRAPC</name>
<proteinExistence type="predicted"/>
<evidence type="ECO:0000313" key="2">
    <source>
        <dbReference type="Proteomes" id="UP000276133"/>
    </source>
</evidence>
<protein>
    <submittedName>
        <fullName evidence="1">Uncharacterized protein</fullName>
    </submittedName>
</protein>
<organism evidence="1 2">
    <name type="scientific">Brachionus plicatilis</name>
    <name type="common">Marine rotifer</name>
    <name type="synonym">Brachionus muelleri</name>
    <dbReference type="NCBI Taxonomy" id="10195"/>
    <lineage>
        <taxon>Eukaryota</taxon>
        <taxon>Metazoa</taxon>
        <taxon>Spiralia</taxon>
        <taxon>Gnathifera</taxon>
        <taxon>Rotifera</taxon>
        <taxon>Eurotatoria</taxon>
        <taxon>Monogononta</taxon>
        <taxon>Pseudotrocha</taxon>
        <taxon>Ploima</taxon>
        <taxon>Brachionidae</taxon>
        <taxon>Brachionus</taxon>
    </lineage>
</organism>
<dbReference type="EMBL" id="REGN01002246">
    <property type="protein sequence ID" value="RNA29300.1"/>
    <property type="molecule type" value="Genomic_DNA"/>
</dbReference>
<keyword evidence="2" id="KW-1185">Reference proteome</keyword>
<comment type="caution">
    <text evidence="1">The sequence shown here is derived from an EMBL/GenBank/DDBJ whole genome shotgun (WGS) entry which is preliminary data.</text>
</comment>
<dbReference type="Proteomes" id="UP000276133">
    <property type="component" value="Unassembled WGS sequence"/>
</dbReference>